<gene>
    <name evidence="1" type="ORF">N7492_000622</name>
</gene>
<dbReference type="Proteomes" id="UP001146351">
    <property type="component" value="Unassembled WGS sequence"/>
</dbReference>
<dbReference type="EMBL" id="JAPQKO010000001">
    <property type="protein sequence ID" value="KAJ5183006.1"/>
    <property type="molecule type" value="Genomic_DNA"/>
</dbReference>
<reference evidence="1" key="1">
    <citation type="submission" date="2022-11" db="EMBL/GenBank/DDBJ databases">
        <authorList>
            <person name="Petersen C."/>
        </authorList>
    </citation>
    <scope>NUCLEOTIDE SEQUENCE</scope>
    <source>
        <strain evidence="1">IBT 21917</strain>
    </source>
</reference>
<dbReference type="AlphaFoldDB" id="A0A9W9IT55"/>
<evidence type="ECO:0000313" key="2">
    <source>
        <dbReference type="Proteomes" id="UP001146351"/>
    </source>
</evidence>
<comment type="caution">
    <text evidence="1">The sequence shown here is derived from an EMBL/GenBank/DDBJ whole genome shotgun (WGS) entry which is preliminary data.</text>
</comment>
<sequence length="87" mass="9711">MADQGVLGPVPKVEVRFEETVQSGGCDASDAIYQVQRQPRRLDQEPTTAQNRCKVWRKPLLHRVAPSPMLQDTMCWGPEGDGIGYVD</sequence>
<protein>
    <submittedName>
        <fullName evidence="1">Uncharacterized protein</fullName>
    </submittedName>
</protein>
<keyword evidence="2" id="KW-1185">Reference proteome</keyword>
<proteinExistence type="predicted"/>
<name>A0A9W9IT55_9EURO</name>
<reference evidence="1" key="2">
    <citation type="journal article" date="2023" name="IMA Fungus">
        <title>Comparative genomic study of the Penicillium genus elucidates a diverse pangenome and 15 lateral gene transfer events.</title>
        <authorList>
            <person name="Petersen C."/>
            <person name="Sorensen T."/>
            <person name="Nielsen M.R."/>
            <person name="Sondergaard T.E."/>
            <person name="Sorensen J.L."/>
            <person name="Fitzpatrick D.A."/>
            <person name="Frisvad J.C."/>
            <person name="Nielsen K.L."/>
        </authorList>
    </citation>
    <scope>NUCLEOTIDE SEQUENCE</scope>
    <source>
        <strain evidence="1">IBT 21917</strain>
    </source>
</reference>
<evidence type="ECO:0000313" key="1">
    <source>
        <dbReference type="EMBL" id="KAJ5183006.1"/>
    </source>
</evidence>
<organism evidence="1 2">
    <name type="scientific">Penicillium capsulatum</name>
    <dbReference type="NCBI Taxonomy" id="69766"/>
    <lineage>
        <taxon>Eukaryota</taxon>
        <taxon>Fungi</taxon>
        <taxon>Dikarya</taxon>
        <taxon>Ascomycota</taxon>
        <taxon>Pezizomycotina</taxon>
        <taxon>Eurotiomycetes</taxon>
        <taxon>Eurotiomycetidae</taxon>
        <taxon>Eurotiales</taxon>
        <taxon>Aspergillaceae</taxon>
        <taxon>Penicillium</taxon>
    </lineage>
</organism>
<accession>A0A9W9IT55</accession>